<name>A0AAW2JAW8_9LAMI</name>
<sequence>MHNANPVDTPMDKSCVLSKELYPKIEEEKKRMAKIPYASAVGSLMYAMMCTRSDLCFEVGMQEAVLHLFVYHGSRMCCLYINSPRSYLVKEITLESAHLVHIDDVVVMYCDNTTTIAYAKDPKYHERTKRIDTRYHLIRDSIAQGEVVLRHIPTNVMIVDPFTKPLSRDAFHRHDCALIGPFTWAIALAL</sequence>
<evidence type="ECO:0000313" key="1">
    <source>
        <dbReference type="EMBL" id="KAL0291277.1"/>
    </source>
</evidence>
<dbReference type="CDD" id="cd09272">
    <property type="entry name" value="RNase_HI_RT_Ty1"/>
    <property type="match status" value="1"/>
</dbReference>
<accession>A0AAW2JAW8</accession>
<protein>
    <submittedName>
        <fullName evidence="1">Retrovirus-related Pol polyprotein from transposon TNT 1-94</fullName>
    </submittedName>
</protein>
<dbReference type="EMBL" id="JACGWM010001589">
    <property type="protein sequence ID" value="KAL0291277.1"/>
    <property type="molecule type" value="Genomic_DNA"/>
</dbReference>
<reference evidence="1" key="1">
    <citation type="submission" date="2020-06" db="EMBL/GenBank/DDBJ databases">
        <authorList>
            <person name="Li T."/>
            <person name="Hu X."/>
            <person name="Zhang T."/>
            <person name="Song X."/>
            <person name="Zhang H."/>
            <person name="Dai N."/>
            <person name="Sheng W."/>
            <person name="Hou X."/>
            <person name="Wei L."/>
        </authorList>
    </citation>
    <scope>NUCLEOTIDE SEQUENCE</scope>
    <source>
        <strain evidence="1">KEN8</strain>
        <tissue evidence="1">Leaf</tissue>
    </source>
</reference>
<reference evidence="1" key="2">
    <citation type="journal article" date="2024" name="Plant">
        <title>Genomic evolution and insights into agronomic trait innovations of Sesamum species.</title>
        <authorList>
            <person name="Miao H."/>
            <person name="Wang L."/>
            <person name="Qu L."/>
            <person name="Liu H."/>
            <person name="Sun Y."/>
            <person name="Le M."/>
            <person name="Wang Q."/>
            <person name="Wei S."/>
            <person name="Zheng Y."/>
            <person name="Lin W."/>
            <person name="Duan Y."/>
            <person name="Cao H."/>
            <person name="Xiong S."/>
            <person name="Wang X."/>
            <person name="Wei L."/>
            <person name="Li C."/>
            <person name="Ma Q."/>
            <person name="Ju M."/>
            <person name="Zhao R."/>
            <person name="Li G."/>
            <person name="Mu C."/>
            <person name="Tian Q."/>
            <person name="Mei H."/>
            <person name="Zhang T."/>
            <person name="Gao T."/>
            <person name="Zhang H."/>
        </authorList>
    </citation>
    <scope>NUCLEOTIDE SEQUENCE</scope>
    <source>
        <strain evidence="1">KEN8</strain>
    </source>
</reference>
<dbReference type="AlphaFoldDB" id="A0AAW2JAW8"/>
<proteinExistence type="predicted"/>
<organism evidence="1">
    <name type="scientific">Sesamum calycinum</name>
    <dbReference type="NCBI Taxonomy" id="2727403"/>
    <lineage>
        <taxon>Eukaryota</taxon>
        <taxon>Viridiplantae</taxon>
        <taxon>Streptophyta</taxon>
        <taxon>Embryophyta</taxon>
        <taxon>Tracheophyta</taxon>
        <taxon>Spermatophyta</taxon>
        <taxon>Magnoliopsida</taxon>
        <taxon>eudicotyledons</taxon>
        <taxon>Gunneridae</taxon>
        <taxon>Pentapetalae</taxon>
        <taxon>asterids</taxon>
        <taxon>lamiids</taxon>
        <taxon>Lamiales</taxon>
        <taxon>Pedaliaceae</taxon>
        <taxon>Sesamum</taxon>
    </lineage>
</organism>
<comment type="caution">
    <text evidence="1">The sequence shown here is derived from an EMBL/GenBank/DDBJ whole genome shotgun (WGS) entry which is preliminary data.</text>
</comment>
<dbReference type="PANTHER" id="PTHR11439:SF483">
    <property type="entry name" value="PEPTIDE SYNTHASE GLIP-LIKE, PUTATIVE (AFU_ORTHOLOGUE AFUA_3G12920)-RELATED"/>
    <property type="match status" value="1"/>
</dbReference>
<dbReference type="PANTHER" id="PTHR11439">
    <property type="entry name" value="GAG-POL-RELATED RETROTRANSPOSON"/>
    <property type="match status" value="1"/>
</dbReference>
<gene>
    <name evidence="1" type="ORF">Scaly_2644300</name>
</gene>